<feature type="domain" description="Nudix hydrolase" evidence="3">
    <location>
        <begin position="40"/>
        <end position="168"/>
    </location>
</feature>
<dbReference type="InterPro" id="IPR000086">
    <property type="entry name" value="NUDIX_hydrolase_dom"/>
</dbReference>
<keyword evidence="5" id="KW-1185">Reference proteome</keyword>
<gene>
    <name evidence="4" type="ORF">MM50RIKEN_02410</name>
</gene>
<dbReference type="PANTHER" id="PTHR11839:SF18">
    <property type="entry name" value="NUDIX HYDROLASE DOMAIN-CONTAINING PROTEIN"/>
    <property type="match status" value="1"/>
</dbReference>
<dbReference type="PANTHER" id="PTHR11839">
    <property type="entry name" value="UDP/ADP-SUGAR PYROPHOSPHATASE"/>
    <property type="match status" value="1"/>
</dbReference>
<reference evidence="4" key="1">
    <citation type="submission" date="2020-09" db="EMBL/GenBank/DDBJ databases">
        <title>New species isolated from human feces.</title>
        <authorList>
            <person name="Kitahara M."/>
            <person name="Shigeno Y."/>
            <person name="Shime M."/>
            <person name="Matsumoto Y."/>
            <person name="Nakamura S."/>
            <person name="Motooka D."/>
            <person name="Fukuoka S."/>
            <person name="Nishikawa H."/>
            <person name="Benno Y."/>
        </authorList>
    </citation>
    <scope>NUCLEOTIDE SEQUENCE</scope>
    <source>
        <strain evidence="4">MM50</strain>
    </source>
</reference>
<name>A0A810PW98_9FIRM</name>
<dbReference type="GO" id="GO:0006753">
    <property type="term" value="P:nucleoside phosphate metabolic process"/>
    <property type="evidence" value="ECO:0007669"/>
    <property type="project" value="TreeGrafter"/>
</dbReference>
<evidence type="ECO:0000313" key="4">
    <source>
        <dbReference type="EMBL" id="BCK80478.1"/>
    </source>
</evidence>
<dbReference type="Gene3D" id="3.90.79.10">
    <property type="entry name" value="Nucleoside Triphosphate Pyrophosphohydrolase"/>
    <property type="match status" value="1"/>
</dbReference>
<organism evidence="4 5">
    <name type="scientific">Vescimonas coprocola</name>
    <dbReference type="NCBI Taxonomy" id="2714355"/>
    <lineage>
        <taxon>Bacteria</taxon>
        <taxon>Bacillati</taxon>
        <taxon>Bacillota</taxon>
        <taxon>Clostridia</taxon>
        <taxon>Eubacteriales</taxon>
        <taxon>Oscillospiraceae</taxon>
        <taxon>Vescimonas</taxon>
    </lineage>
</organism>
<dbReference type="PROSITE" id="PS00893">
    <property type="entry name" value="NUDIX_BOX"/>
    <property type="match status" value="1"/>
</dbReference>
<dbReference type="AlphaFoldDB" id="A0A810PW98"/>
<dbReference type="InterPro" id="IPR020084">
    <property type="entry name" value="NUDIX_hydrolase_CS"/>
</dbReference>
<dbReference type="SUPFAM" id="SSF55811">
    <property type="entry name" value="Nudix"/>
    <property type="match status" value="1"/>
</dbReference>
<keyword evidence="2" id="KW-0378">Hydrolase</keyword>
<dbReference type="InterPro" id="IPR015797">
    <property type="entry name" value="NUDIX_hydrolase-like_dom_sf"/>
</dbReference>
<comment type="cofactor">
    <cofactor evidence="1">
        <name>Mg(2+)</name>
        <dbReference type="ChEBI" id="CHEBI:18420"/>
    </cofactor>
</comment>
<evidence type="ECO:0000259" key="3">
    <source>
        <dbReference type="PROSITE" id="PS51462"/>
    </source>
</evidence>
<evidence type="ECO:0000256" key="1">
    <source>
        <dbReference type="ARBA" id="ARBA00001946"/>
    </source>
</evidence>
<dbReference type="PROSITE" id="PS51462">
    <property type="entry name" value="NUDIX"/>
    <property type="match status" value="1"/>
</dbReference>
<evidence type="ECO:0000256" key="2">
    <source>
        <dbReference type="ARBA" id="ARBA00022801"/>
    </source>
</evidence>
<dbReference type="KEGG" id="vcop:MM50RIKEN_02410"/>
<evidence type="ECO:0000313" key="5">
    <source>
        <dbReference type="Proteomes" id="UP000681035"/>
    </source>
</evidence>
<dbReference type="Pfam" id="PF00293">
    <property type="entry name" value="NUDIX"/>
    <property type="match status" value="1"/>
</dbReference>
<accession>A0A810PW98</accession>
<proteinExistence type="predicted"/>
<dbReference type="GO" id="GO:0005829">
    <property type="term" value="C:cytosol"/>
    <property type="evidence" value="ECO:0007669"/>
    <property type="project" value="TreeGrafter"/>
</dbReference>
<dbReference type="GO" id="GO:0016787">
    <property type="term" value="F:hydrolase activity"/>
    <property type="evidence" value="ECO:0007669"/>
    <property type="project" value="UniProtKB-KW"/>
</dbReference>
<dbReference type="EMBL" id="AP023418">
    <property type="protein sequence ID" value="BCK80478.1"/>
    <property type="molecule type" value="Genomic_DNA"/>
</dbReference>
<dbReference type="RefSeq" id="WP_213541423.1">
    <property type="nucleotide sequence ID" value="NZ_AP023418.1"/>
</dbReference>
<sequence length="177" mass="19562">MNLTEQLLSRREIYHGRIIDVQVDTVSLPNGNTSTREVVRHPGGVGILALDDEDCAVLVEQYRYVFGRTLLEIPAGKREPGEDPLTTARRELREETGAEATRWQPLGAVLPSPGCYGEVLHLYLARDLTFGATHPDADEFLQVRRLPFDTLLARCLSGEIEDGKTVAAVLKAKLLGL</sequence>
<dbReference type="FunFam" id="3.90.79.10:FF:000024">
    <property type="entry name" value="ADP-ribose pyrophosphatase"/>
    <property type="match status" value="1"/>
</dbReference>
<protein>
    <submittedName>
        <fullName evidence="4">ADP-ribose pyrophosphatase</fullName>
    </submittedName>
</protein>
<dbReference type="GO" id="GO:0019693">
    <property type="term" value="P:ribose phosphate metabolic process"/>
    <property type="evidence" value="ECO:0007669"/>
    <property type="project" value="TreeGrafter"/>
</dbReference>
<dbReference type="Proteomes" id="UP000681035">
    <property type="component" value="Chromosome"/>
</dbReference>